<dbReference type="InterPro" id="IPR021512">
    <property type="entry name" value="DUF3173"/>
</dbReference>
<proteinExistence type="predicted"/>
<accession>A0A7W3TRE9</accession>
<evidence type="ECO:0000313" key="1">
    <source>
        <dbReference type="EMBL" id="MBB1069378.1"/>
    </source>
</evidence>
<dbReference type="Pfam" id="PF11372">
    <property type="entry name" value="DUF3173"/>
    <property type="match status" value="1"/>
</dbReference>
<sequence>MKKAMINYKDLMVLGFKEHQARNIIHQAKINLVNRGLGLYNGKRIGVVPIQAVEDIIGFSLSSSENDNNG</sequence>
<dbReference type="RefSeq" id="WP_182597999.1">
    <property type="nucleotide sequence ID" value="NZ_JACIVC010000052.1"/>
</dbReference>
<evidence type="ECO:0000313" key="2">
    <source>
        <dbReference type="Proteomes" id="UP000518316"/>
    </source>
</evidence>
<organism evidence="1 2">
    <name type="scientific">Limosilactobacillus albertensis</name>
    <dbReference type="NCBI Taxonomy" id="2759752"/>
    <lineage>
        <taxon>Bacteria</taxon>
        <taxon>Bacillati</taxon>
        <taxon>Bacillota</taxon>
        <taxon>Bacilli</taxon>
        <taxon>Lactobacillales</taxon>
        <taxon>Lactobacillaceae</taxon>
        <taxon>Limosilactobacillus</taxon>
    </lineage>
</organism>
<protein>
    <submittedName>
        <fullName evidence="1">DUF3173 domain-containing protein</fullName>
    </submittedName>
</protein>
<name>A0A7W3TRE9_9LACO</name>
<comment type="caution">
    <text evidence="1">The sequence shown here is derived from an EMBL/GenBank/DDBJ whole genome shotgun (WGS) entry which is preliminary data.</text>
</comment>
<reference evidence="1 2" key="1">
    <citation type="submission" date="2020-07" db="EMBL/GenBank/DDBJ databases">
        <title>Description of Limosilactobacillus balticus sp. nov., Limosilactobacillus agrestis sp. nov., Limosilactobacillus albertensis sp. nov., Limosilactobacillus rudii sp. nov., Limosilactobacillus fastidiosus sp. nov., five novel Limosilactobacillus species isolated from the vertebrate gastrointestinal tract, and proposal of 6 subspecies of Limosilactobacillus reuteri adapted to the gastrointestinal tract of specific vertebrate hosts.</title>
        <authorList>
            <person name="Li F."/>
            <person name="Cheng C."/>
            <person name="Zheng J."/>
            <person name="Quevedo R.M."/>
            <person name="Li J."/>
            <person name="Roos S."/>
            <person name="Gaenzle M.G."/>
            <person name="Walter J."/>
        </authorList>
    </citation>
    <scope>NUCLEOTIDE SEQUENCE [LARGE SCALE GENOMIC DNA]</scope>
    <source>
        <strain evidence="1 2">RRLNB_1_1</strain>
    </source>
</reference>
<gene>
    <name evidence="1" type="ORF">H5S40_04305</name>
</gene>
<dbReference type="EMBL" id="JACIVC010000052">
    <property type="protein sequence ID" value="MBB1069378.1"/>
    <property type="molecule type" value="Genomic_DNA"/>
</dbReference>
<dbReference type="AlphaFoldDB" id="A0A7W3TRE9"/>
<dbReference type="Proteomes" id="UP000518316">
    <property type="component" value="Unassembled WGS sequence"/>
</dbReference>
<keyword evidence="2" id="KW-1185">Reference proteome</keyword>